<protein>
    <recommendedName>
        <fullName evidence="2">Baseplate protein J-like domain-containing protein</fullName>
    </recommendedName>
</protein>
<evidence type="ECO:0000313" key="1">
    <source>
        <dbReference type="EMBL" id="SVA62337.1"/>
    </source>
</evidence>
<gene>
    <name evidence="1" type="ORF">METZ01_LOCUS115191</name>
</gene>
<proteinExistence type="predicted"/>
<dbReference type="EMBL" id="UINC01014645">
    <property type="protein sequence ID" value="SVA62337.1"/>
    <property type="molecule type" value="Genomic_DNA"/>
</dbReference>
<feature type="non-terminal residue" evidence="1">
    <location>
        <position position="434"/>
    </location>
</feature>
<reference evidence="1" key="1">
    <citation type="submission" date="2018-05" db="EMBL/GenBank/DDBJ databases">
        <authorList>
            <person name="Lanie J.A."/>
            <person name="Ng W.-L."/>
            <person name="Kazmierczak K.M."/>
            <person name="Andrzejewski T.M."/>
            <person name="Davidsen T.M."/>
            <person name="Wayne K.J."/>
            <person name="Tettelin H."/>
            <person name="Glass J.I."/>
            <person name="Rusch D."/>
            <person name="Podicherti R."/>
            <person name="Tsui H.-C.T."/>
            <person name="Winkler M.E."/>
        </authorList>
    </citation>
    <scope>NUCLEOTIDE SEQUENCE</scope>
</reference>
<accession>A0A381XDU2</accession>
<name>A0A381XDU2_9ZZZZ</name>
<dbReference type="AlphaFoldDB" id="A0A381XDU2"/>
<organism evidence="1">
    <name type="scientific">marine metagenome</name>
    <dbReference type="NCBI Taxonomy" id="408172"/>
    <lineage>
        <taxon>unclassified sequences</taxon>
        <taxon>metagenomes</taxon>
        <taxon>ecological metagenomes</taxon>
    </lineage>
</organism>
<sequence>MSVTNRQNRLLLAEDWKRVYQTFRNADFRSYDFDGLRRTMIAYIRENYPEDFNDYIDSSEYLALIDLIAFLGQNISYRIDLNSRENFLELAERRESVLRLARLLSYNPKRNQCANGLIKFEAVSTTEEVVDSNGTNLATQTIVWNDPANPDWREQFEKVLNAALPVNSKIGRPVKKDTVEGIPTYQYRYRASNTDVPVFSYSKNIDGRNLQFQIVSADVISGVISEEPPLPGNSLAFLYKDDGRGPGSTNSGYFCHFRQGTLDQGSFSVNTPSTNQTIAIDATNINNTDVWLYKLNSIGAESELWTKVDAVEGNNIVYNSLRKNLRNIYAVLTQAQDKINLIFSDGTFGNLPKGDFRVYYRSSINQAYDIIPADMASIGVAIPYTSAVGNQETLNITLSLKYTIDNASTTESNSSIRENAPATYYTQNRMVTGE</sequence>
<evidence type="ECO:0008006" key="2">
    <source>
        <dbReference type="Google" id="ProtNLM"/>
    </source>
</evidence>